<keyword evidence="1" id="KW-0862">Zinc</keyword>
<keyword evidence="5" id="KW-1185">Reference proteome</keyword>
<feature type="domain" description="CCHC-type" evidence="3">
    <location>
        <begin position="75"/>
        <end position="91"/>
    </location>
</feature>
<dbReference type="Gene3D" id="4.10.60.10">
    <property type="entry name" value="Zinc finger, CCHC-type"/>
    <property type="match status" value="1"/>
</dbReference>
<comment type="caution">
    <text evidence="4">The sequence shown here is derived from an EMBL/GenBank/DDBJ whole genome shotgun (WGS) entry which is preliminary data.</text>
</comment>
<keyword evidence="1" id="KW-0863">Zinc-finger</keyword>
<reference evidence="4" key="2">
    <citation type="submission" date="2022-01" db="EMBL/GenBank/DDBJ databases">
        <authorList>
            <person name="Yamashiro T."/>
            <person name="Shiraishi A."/>
            <person name="Satake H."/>
            <person name="Nakayama K."/>
        </authorList>
    </citation>
    <scope>NUCLEOTIDE SEQUENCE</scope>
</reference>
<evidence type="ECO:0000313" key="4">
    <source>
        <dbReference type="EMBL" id="GJT91155.1"/>
    </source>
</evidence>
<organism evidence="4 5">
    <name type="scientific">Tanacetum coccineum</name>
    <dbReference type="NCBI Taxonomy" id="301880"/>
    <lineage>
        <taxon>Eukaryota</taxon>
        <taxon>Viridiplantae</taxon>
        <taxon>Streptophyta</taxon>
        <taxon>Embryophyta</taxon>
        <taxon>Tracheophyta</taxon>
        <taxon>Spermatophyta</taxon>
        <taxon>Magnoliopsida</taxon>
        <taxon>eudicotyledons</taxon>
        <taxon>Gunneridae</taxon>
        <taxon>Pentapetalae</taxon>
        <taxon>asterids</taxon>
        <taxon>campanulids</taxon>
        <taxon>Asterales</taxon>
        <taxon>Asteraceae</taxon>
        <taxon>Asteroideae</taxon>
        <taxon>Anthemideae</taxon>
        <taxon>Anthemidinae</taxon>
        <taxon>Tanacetum</taxon>
    </lineage>
</organism>
<keyword evidence="1" id="KW-0479">Metal-binding</keyword>
<dbReference type="SMART" id="SM00343">
    <property type="entry name" value="ZnF_C2HC"/>
    <property type="match status" value="1"/>
</dbReference>
<gene>
    <name evidence="4" type="ORF">Tco_1080000</name>
</gene>
<dbReference type="InterPro" id="IPR036875">
    <property type="entry name" value="Znf_CCHC_sf"/>
</dbReference>
<dbReference type="Pfam" id="PF00098">
    <property type="entry name" value="zf-CCHC"/>
    <property type="match status" value="1"/>
</dbReference>
<accession>A0ABQ5HV01</accession>
<evidence type="ECO:0000256" key="2">
    <source>
        <dbReference type="SAM" id="MobiDB-lite"/>
    </source>
</evidence>
<dbReference type="PROSITE" id="PS50158">
    <property type="entry name" value="ZF_CCHC"/>
    <property type="match status" value="1"/>
</dbReference>
<proteinExistence type="predicted"/>
<dbReference type="EMBL" id="BQNB010019991">
    <property type="protein sequence ID" value="GJT91155.1"/>
    <property type="molecule type" value="Genomic_DNA"/>
</dbReference>
<evidence type="ECO:0000259" key="3">
    <source>
        <dbReference type="PROSITE" id="PS50158"/>
    </source>
</evidence>
<evidence type="ECO:0000313" key="5">
    <source>
        <dbReference type="Proteomes" id="UP001151760"/>
    </source>
</evidence>
<name>A0ABQ5HV01_9ASTR</name>
<evidence type="ECO:0000256" key="1">
    <source>
        <dbReference type="PROSITE-ProRule" id="PRU00047"/>
    </source>
</evidence>
<sequence length="135" mass="15105">MMSFMSTVITSYFPTTNNQLRNSSNPRQQATIHDGRVTVQPVQGRQSSFAAGTSGTRANISRTGGDNSGQQRVVKCFNCQGEGHMARQCPKPKRKRDATWFRDKVLLVEAQGSSKVLNEEELEEILCKTTFRTTF</sequence>
<reference evidence="4" key="1">
    <citation type="journal article" date="2022" name="Int. J. Mol. Sci.">
        <title>Draft Genome of Tanacetum Coccineum: Genomic Comparison of Closely Related Tanacetum-Family Plants.</title>
        <authorList>
            <person name="Yamashiro T."/>
            <person name="Shiraishi A."/>
            <person name="Nakayama K."/>
            <person name="Satake H."/>
        </authorList>
    </citation>
    <scope>NUCLEOTIDE SEQUENCE</scope>
</reference>
<dbReference type="SUPFAM" id="SSF57756">
    <property type="entry name" value="Retrovirus zinc finger-like domains"/>
    <property type="match status" value="1"/>
</dbReference>
<dbReference type="Proteomes" id="UP001151760">
    <property type="component" value="Unassembled WGS sequence"/>
</dbReference>
<feature type="region of interest" description="Disordered" evidence="2">
    <location>
        <begin position="48"/>
        <end position="68"/>
    </location>
</feature>
<protein>
    <submittedName>
        <fullName evidence="4">Uncharacterized mitochondrial protein-like protein</fullName>
    </submittedName>
</protein>
<dbReference type="InterPro" id="IPR001878">
    <property type="entry name" value="Znf_CCHC"/>
</dbReference>